<evidence type="ECO:0000313" key="2">
    <source>
        <dbReference type="Proteomes" id="UP000679690"/>
    </source>
</evidence>
<proteinExistence type="predicted"/>
<dbReference type="Pfam" id="PF13814">
    <property type="entry name" value="Replic_Relax"/>
    <property type="match status" value="1"/>
</dbReference>
<evidence type="ECO:0000313" key="1">
    <source>
        <dbReference type="EMBL" id="MBO3741645.1"/>
    </source>
</evidence>
<accession>A0ABS3UST8</accession>
<dbReference type="InterPro" id="IPR025855">
    <property type="entry name" value="Replic_Relax"/>
</dbReference>
<reference evidence="1 2" key="1">
    <citation type="submission" date="2021-03" db="EMBL/GenBank/DDBJ databases">
        <title>Actinoplanes flavus sp. nov., a novel actinomycete isolated from Coconut Palm rhizosphere soil.</title>
        <authorList>
            <person name="Luo X."/>
        </authorList>
    </citation>
    <scope>NUCLEOTIDE SEQUENCE [LARGE SCALE GENOMIC DNA]</scope>
    <source>
        <strain evidence="1 2">NEAU-H7</strain>
    </source>
</reference>
<dbReference type="InterPro" id="IPR036390">
    <property type="entry name" value="WH_DNA-bd_sf"/>
</dbReference>
<comment type="caution">
    <text evidence="1">The sequence shown here is derived from an EMBL/GenBank/DDBJ whole genome shotgun (WGS) entry which is preliminary data.</text>
</comment>
<protein>
    <submittedName>
        <fullName evidence="1">Replication-relaxation family protein</fullName>
    </submittedName>
</protein>
<dbReference type="SUPFAM" id="SSF46785">
    <property type="entry name" value="Winged helix' DNA-binding domain"/>
    <property type="match status" value="1"/>
</dbReference>
<dbReference type="Proteomes" id="UP000679690">
    <property type="component" value="Unassembled WGS sequence"/>
</dbReference>
<keyword evidence="2" id="KW-1185">Reference proteome</keyword>
<organism evidence="1 2">
    <name type="scientific">Actinoplanes flavus</name>
    <dbReference type="NCBI Taxonomy" id="2820290"/>
    <lineage>
        <taxon>Bacteria</taxon>
        <taxon>Bacillati</taxon>
        <taxon>Actinomycetota</taxon>
        <taxon>Actinomycetes</taxon>
        <taxon>Micromonosporales</taxon>
        <taxon>Micromonosporaceae</taxon>
        <taxon>Actinoplanes</taxon>
    </lineage>
</organism>
<dbReference type="RefSeq" id="WP_208470787.1">
    <property type="nucleotide sequence ID" value="NZ_JAGFNS010000022.1"/>
</dbReference>
<sequence>MPIPTGTEQRLLRAQASLTGRDLRLLGWLYDHGVLTTDQINTALFGSLTFCQRRLLKLLALGVVARFRPQRWEGGSYPYHYLLDQLGTEIVAAQRREPLPRRDQARQRRQHLTSRANLPHLLATNQFFVDLAGHERTHPGSRLIQWRSASALQERGAFFRTGDDPSLMLLTSLPRPDAHGVWAEHDRQVPFLLEMDLGTESLTVLANKIINYVRLAEMTRWRWPVLFWLPSTRRELNLHHLLTDTDVPDLVATAAGDHTTATGQSPAENVWWLHGHHGPRLRLSELPYDDDTTAPVNAS</sequence>
<gene>
    <name evidence="1" type="ORF">J5X75_29470</name>
</gene>
<name>A0ABS3UST8_9ACTN</name>
<dbReference type="EMBL" id="JAGFNS010000022">
    <property type="protein sequence ID" value="MBO3741645.1"/>
    <property type="molecule type" value="Genomic_DNA"/>
</dbReference>